<name>A0A6I2RB87_FLAPL</name>
<dbReference type="InterPro" id="IPR004919">
    <property type="entry name" value="GmrSD_N"/>
</dbReference>
<protein>
    <submittedName>
        <fullName evidence="2">DUF262 domain-containing protein</fullName>
    </submittedName>
</protein>
<evidence type="ECO:0000313" key="3">
    <source>
        <dbReference type="Proteomes" id="UP000434475"/>
    </source>
</evidence>
<evidence type="ECO:0000259" key="1">
    <source>
        <dbReference type="Pfam" id="PF03235"/>
    </source>
</evidence>
<dbReference type="Pfam" id="PF03235">
    <property type="entry name" value="GmrSD_N"/>
    <property type="match status" value="1"/>
</dbReference>
<feature type="domain" description="GmrSD restriction endonucleases N-terminal" evidence="1">
    <location>
        <begin position="47"/>
        <end position="125"/>
    </location>
</feature>
<accession>A0A6I2RB87</accession>
<organism evidence="2 3">
    <name type="scientific">Flavonifractor plautii</name>
    <name type="common">Fusobacterium plautii</name>
    <dbReference type="NCBI Taxonomy" id="292800"/>
    <lineage>
        <taxon>Bacteria</taxon>
        <taxon>Bacillati</taxon>
        <taxon>Bacillota</taxon>
        <taxon>Clostridia</taxon>
        <taxon>Eubacteriales</taxon>
        <taxon>Oscillospiraceae</taxon>
        <taxon>Flavonifractor</taxon>
    </lineage>
</organism>
<comment type="caution">
    <text evidence="2">The sequence shown here is derived from an EMBL/GenBank/DDBJ whole genome shotgun (WGS) entry which is preliminary data.</text>
</comment>
<gene>
    <name evidence="2" type="ORF">GKE97_13475</name>
</gene>
<dbReference type="PANTHER" id="PTHR39639:SF1">
    <property type="entry name" value="DUF262 DOMAIN-CONTAINING PROTEIN"/>
    <property type="match status" value="1"/>
</dbReference>
<reference evidence="2 3" key="1">
    <citation type="journal article" date="2019" name="Nat. Med.">
        <title>A library of human gut bacterial isolates paired with longitudinal multiomics data enables mechanistic microbiome research.</title>
        <authorList>
            <person name="Poyet M."/>
            <person name="Groussin M."/>
            <person name="Gibbons S.M."/>
            <person name="Avila-Pacheco J."/>
            <person name="Jiang X."/>
            <person name="Kearney S.M."/>
            <person name="Perrotta A.R."/>
            <person name="Berdy B."/>
            <person name="Zhao S."/>
            <person name="Lieberman T.D."/>
            <person name="Swanson P.K."/>
            <person name="Smith M."/>
            <person name="Roesemann S."/>
            <person name="Alexander J.E."/>
            <person name="Rich S.A."/>
            <person name="Livny J."/>
            <person name="Vlamakis H."/>
            <person name="Clish C."/>
            <person name="Bullock K."/>
            <person name="Deik A."/>
            <person name="Scott J."/>
            <person name="Pierce K.A."/>
            <person name="Xavier R.J."/>
            <person name="Alm E.J."/>
        </authorList>
    </citation>
    <scope>NUCLEOTIDE SEQUENCE [LARGE SCALE GENOMIC DNA]</scope>
    <source>
        <strain evidence="2 3">BIOML-A2</strain>
    </source>
</reference>
<dbReference type="EMBL" id="WKPR01000013">
    <property type="protein sequence ID" value="MSB20522.1"/>
    <property type="molecule type" value="Genomic_DNA"/>
</dbReference>
<evidence type="ECO:0000313" key="2">
    <source>
        <dbReference type="EMBL" id="MSB20522.1"/>
    </source>
</evidence>
<dbReference type="Proteomes" id="UP000434475">
    <property type="component" value="Unassembled WGS sequence"/>
</dbReference>
<proteinExistence type="predicted"/>
<dbReference type="PANTHER" id="PTHR39639">
    <property type="entry name" value="CHROMOSOME 16, WHOLE GENOME SHOTGUN SEQUENCE"/>
    <property type="match status" value="1"/>
</dbReference>
<dbReference type="AlphaFoldDB" id="A0A6I2RB87"/>
<sequence length="193" mass="22668">MEEGNKMNPISKGVKITQFRDIPQFTDIGHYAVDYPIDRLISFLEDEIRDYGLQLNPEFQRGHVWTRKQQIAYVEFLLRGGRTGRDLYFNNPSWHRSVAPGLYNDYVCVDGLQRITAISRFIHNELPVFGSKYKEFTDSMRMTQDTIRIHINDLQTYEEVLAWYIEMNAGGTPHKKSEIQRVQTLLDAEKRPH</sequence>